<gene>
    <name evidence="2" type="ORF">F5147DRAFT_391832</name>
</gene>
<dbReference type="Gene3D" id="3.80.10.10">
    <property type="entry name" value="Ribonuclease Inhibitor"/>
    <property type="match status" value="1"/>
</dbReference>
<organism evidence="2 3">
    <name type="scientific">Suillus discolor</name>
    <dbReference type="NCBI Taxonomy" id="1912936"/>
    <lineage>
        <taxon>Eukaryota</taxon>
        <taxon>Fungi</taxon>
        <taxon>Dikarya</taxon>
        <taxon>Basidiomycota</taxon>
        <taxon>Agaricomycotina</taxon>
        <taxon>Agaricomycetes</taxon>
        <taxon>Agaricomycetidae</taxon>
        <taxon>Boletales</taxon>
        <taxon>Suillineae</taxon>
        <taxon>Suillaceae</taxon>
        <taxon>Suillus</taxon>
    </lineage>
</organism>
<dbReference type="GeneID" id="64691828"/>
<accession>A0A9P7EXE7</accession>
<dbReference type="SUPFAM" id="SSF52047">
    <property type="entry name" value="RNI-like"/>
    <property type="match status" value="1"/>
</dbReference>
<dbReference type="Pfam" id="PF12937">
    <property type="entry name" value="F-box-like"/>
    <property type="match status" value="1"/>
</dbReference>
<sequence>MHQALLVPEVLLEIFAYVSPTQTTSTQKVLAALARTCKIFHEPAMDLLWTEIHGLEPLLGCVARLHPLIYHSGIRWHQPWAKGVEPLSAHEAHQFLRHSSRIRTLNINCEHPHLLSVIPTEACIFPRLKSLSLTTVYLNLFLPHMLHRCHLLGVDEGLRSFVTRCIALEDLCIYTPAWYQVDSIANEMSLLSDRIHWCTRLVTLSCPMLDWATWKHLSHLPTLLNLEIQQGCNDPPSLSKRDIVNLSFLNITSLLFQDLYDPAYIITVMQHSEFPSLKEFEFNARYISPEDAEQLFHALSRCKACRTLEEITICSFDEEYRVPPNSEPLTPIPHFLCFTQLRSLRLTFRNSHIHLDNDMLLQAMSTWPHICALEINNSASYAPSSKISLRGLFTALGLCPELHTLRISINLATIDIDPDAEPIQHTSLRSLALNLSVSQIANAETIACIIYAWLPRVNQVRNPYGLNWVKVNRYLGSLGRPTVPYVKRASYKN</sequence>
<evidence type="ECO:0000259" key="1">
    <source>
        <dbReference type="Pfam" id="PF12937"/>
    </source>
</evidence>
<keyword evidence="3" id="KW-1185">Reference proteome</keyword>
<dbReference type="Proteomes" id="UP000823399">
    <property type="component" value="Unassembled WGS sequence"/>
</dbReference>
<name>A0A9P7EXE7_9AGAM</name>
<dbReference type="EMBL" id="JABBWM010000070">
    <property type="protein sequence ID" value="KAG2096358.1"/>
    <property type="molecule type" value="Genomic_DNA"/>
</dbReference>
<dbReference type="InterPro" id="IPR001810">
    <property type="entry name" value="F-box_dom"/>
</dbReference>
<dbReference type="InterPro" id="IPR032675">
    <property type="entry name" value="LRR_dom_sf"/>
</dbReference>
<dbReference type="OrthoDB" id="2632220at2759"/>
<dbReference type="RefSeq" id="XP_041288201.1">
    <property type="nucleotide sequence ID" value="XM_041429569.1"/>
</dbReference>
<protein>
    <recommendedName>
        <fullName evidence="1">F-box domain-containing protein</fullName>
    </recommendedName>
</protein>
<proteinExistence type="predicted"/>
<feature type="domain" description="F-box" evidence="1">
    <location>
        <begin position="8"/>
        <end position="52"/>
    </location>
</feature>
<comment type="caution">
    <text evidence="2">The sequence shown here is derived from an EMBL/GenBank/DDBJ whole genome shotgun (WGS) entry which is preliminary data.</text>
</comment>
<dbReference type="AlphaFoldDB" id="A0A9P7EXE7"/>
<evidence type="ECO:0000313" key="3">
    <source>
        <dbReference type="Proteomes" id="UP000823399"/>
    </source>
</evidence>
<reference evidence="2" key="1">
    <citation type="journal article" date="2020" name="New Phytol.">
        <title>Comparative genomics reveals dynamic genome evolution in host specialist ectomycorrhizal fungi.</title>
        <authorList>
            <person name="Lofgren L.A."/>
            <person name="Nguyen N.H."/>
            <person name="Vilgalys R."/>
            <person name="Ruytinx J."/>
            <person name="Liao H.L."/>
            <person name="Branco S."/>
            <person name="Kuo A."/>
            <person name="LaButti K."/>
            <person name="Lipzen A."/>
            <person name="Andreopoulos W."/>
            <person name="Pangilinan J."/>
            <person name="Riley R."/>
            <person name="Hundley H."/>
            <person name="Na H."/>
            <person name="Barry K."/>
            <person name="Grigoriev I.V."/>
            <person name="Stajich J.E."/>
            <person name="Kennedy P.G."/>
        </authorList>
    </citation>
    <scope>NUCLEOTIDE SEQUENCE</scope>
    <source>
        <strain evidence="2">FC423</strain>
    </source>
</reference>
<evidence type="ECO:0000313" key="2">
    <source>
        <dbReference type="EMBL" id="KAG2096358.1"/>
    </source>
</evidence>